<dbReference type="InterPro" id="IPR050330">
    <property type="entry name" value="Bact_OuterMem_StrucFunc"/>
</dbReference>
<dbReference type="EMBL" id="LT629690">
    <property type="protein sequence ID" value="SDF35039.1"/>
    <property type="molecule type" value="Genomic_DNA"/>
</dbReference>
<evidence type="ECO:0000259" key="10">
    <source>
        <dbReference type="PROSITE" id="PS51123"/>
    </source>
</evidence>
<sequence>MSKKKKHAEHVNHERWLVSWADLLTLLFAFFVVMFASSASDKKKAARMAAAMQTAFQQTGVFDAHAKTPPLAPGAGTSDGAPMPLEMPLETPTVEGSKSDGKRDDVRSEMAKALAVAVQQHVVTIRSNDEGTTLSLDSAGFFDSGSAEVKPSALAILTKIAKALPTCPTRIEGHTDNQPIHTVQFRSNWELSTARAASIAQVLMMSSINSPANFSLAGYGEFHPIAGNNTAEGRAANRRVDIVLLRTKATIPVTSNNHNATEKPRSISASEAPPLPFAMKTISSREAPSR</sequence>
<accession>A0A1G7KDX4</accession>
<gene>
    <name evidence="11" type="ORF">SAMN05444167_2138</name>
</gene>
<evidence type="ECO:0000256" key="6">
    <source>
        <dbReference type="ARBA" id="ARBA00023136"/>
    </source>
</evidence>
<dbReference type="RefSeq" id="WP_083345116.1">
    <property type="nucleotide sequence ID" value="NZ_LT629690.1"/>
</dbReference>
<evidence type="ECO:0000313" key="11">
    <source>
        <dbReference type="EMBL" id="SDF35039.1"/>
    </source>
</evidence>
<dbReference type="OrthoDB" id="9815217at2"/>
<keyword evidence="12" id="KW-1185">Reference proteome</keyword>
<dbReference type="Pfam" id="PF13677">
    <property type="entry name" value="MotB_plug"/>
    <property type="match status" value="1"/>
</dbReference>
<dbReference type="PROSITE" id="PS51123">
    <property type="entry name" value="OMPA_2"/>
    <property type="match status" value="1"/>
</dbReference>
<dbReference type="PANTHER" id="PTHR30329:SF20">
    <property type="entry name" value="EXPORTED PROTEIN"/>
    <property type="match status" value="1"/>
</dbReference>
<feature type="region of interest" description="Disordered" evidence="8">
    <location>
        <begin position="254"/>
        <end position="290"/>
    </location>
</feature>
<dbReference type="AlphaFoldDB" id="A0A1G7KDX4"/>
<name>A0A1G7KDX4_9BACT</name>
<evidence type="ECO:0000256" key="2">
    <source>
        <dbReference type="ARBA" id="ARBA00008914"/>
    </source>
</evidence>
<evidence type="ECO:0000256" key="9">
    <source>
        <dbReference type="SAM" id="Phobius"/>
    </source>
</evidence>
<keyword evidence="4 9" id="KW-0812">Transmembrane</keyword>
<comment type="similarity">
    <text evidence="2">Belongs to the MotB family.</text>
</comment>
<evidence type="ECO:0000256" key="7">
    <source>
        <dbReference type="PROSITE-ProRule" id="PRU00473"/>
    </source>
</evidence>
<evidence type="ECO:0000256" key="1">
    <source>
        <dbReference type="ARBA" id="ARBA00004162"/>
    </source>
</evidence>
<evidence type="ECO:0000256" key="3">
    <source>
        <dbReference type="ARBA" id="ARBA00022475"/>
    </source>
</evidence>
<feature type="transmembrane region" description="Helical" evidence="9">
    <location>
        <begin position="20"/>
        <end position="39"/>
    </location>
</feature>
<feature type="region of interest" description="Disordered" evidence="8">
    <location>
        <begin position="69"/>
        <end position="104"/>
    </location>
</feature>
<dbReference type="Proteomes" id="UP000182427">
    <property type="component" value="Chromosome I"/>
</dbReference>
<reference evidence="11 12" key="1">
    <citation type="submission" date="2016-10" db="EMBL/GenBank/DDBJ databases">
        <authorList>
            <person name="de Groot N.N."/>
        </authorList>
    </citation>
    <scope>NUCLEOTIDE SEQUENCE [LARGE SCALE GENOMIC DNA]</scope>
    <source>
        <strain evidence="11 12">GAS232</strain>
    </source>
</reference>
<keyword evidence="5 9" id="KW-1133">Transmembrane helix</keyword>
<keyword evidence="6 7" id="KW-0472">Membrane</keyword>
<proteinExistence type="inferred from homology"/>
<evidence type="ECO:0000256" key="5">
    <source>
        <dbReference type="ARBA" id="ARBA00022989"/>
    </source>
</evidence>
<dbReference type="GO" id="GO:0005886">
    <property type="term" value="C:plasma membrane"/>
    <property type="evidence" value="ECO:0007669"/>
    <property type="project" value="UniProtKB-SubCell"/>
</dbReference>
<dbReference type="InterPro" id="IPR006665">
    <property type="entry name" value="OmpA-like"/>
</dbReference>
<feature type="compositionally biased region" description="Polar residues" evidence="8">
    <location>
        <begin position="281"/>
        <end position="290"/>
    </location>
</feature>
<organism evidence="11 12">
    <name type="scientific">Terriglobus roseus</name>
    <dbReference type="NCBI Taxonomy" id="392734"/>
    <lineage>
        <taxon>Bacteria</taxon>
        <taxon>Pseudomonadati</taxon>
        <taxon>Acidobacteriota</taxon>
        <taxon>Terriglobia</taxon>
        <taxon>Terriglobales</taxon>
        <taxon>Acidobacteriaceae</taxon>
        <taxon>Terriglobus</taxon>
    </lineage>
</organism>
<dbReference type="Pfam" id="PF00691">
    <property type="entry name" value="OmpA"/>
    <property type="match status" value="1"/>
</dbReference>
<evidence type="ECO:0000256" key="8">
    <source>
        <dbReference type="SAM" id="MobiDB-lite"/>
    </source>
</evidence>
<dbReference type="InterPro" id="IPR025713">
    <property type="entry name" value="MotB-like_N_dom"/>
</dbReference>
<dbReference type="PANTHER" id="PTHR30329">
    <property type="entry name" value="STATOR ELEMENT OF FLAGELLAR MOTOR COMPLEX"/>
    <property type="match status" value="1"/>
</dbReference>
<feature type="domain" description="OmpA-like" evidence="10">
    <location>
        <begin position="129"/>
        <end position="248"/>
    </location>
</feature>
<dbReference type="CDD" id="cd07185">
    <property type="entry name" value="OmpA_C-like"/>
    <property type="match status" value="1"/>
</dbReference>
<dbReference type="Gene3D" id="3.30.1330.60">
    <property type="entry name" value="OmpA-like domain"/>
    <property type="match status" value="1"/>
</dbReference>
<protein>
    <submittedName>
        <fullName evidence="11">Chemotaxis protein MotB</fullName>
    </submittedName>
</protein>
<dbReference type="SUPFAM" id="SSF103088">
    <property type="entry name" value="OmpA-like"/>
    <property type="match status" value="1"/>
</dbReference>
<evidence type="ECO:0000313" key="12">
    <source>
        <dbReference type="Proteomes" id="UP000182427"/>
    </source>
</evidence>
<keyword evidence="3" id="KW-1003">Cell membrane</keyword>
<evidence type="ECO:0000256" key="4">
    <source>
        <dbReference type="ARBA" id="ARBA00022692"/>
    </source>
</evidence>
<comment type="subcellular location">
    <subcellularLocation>
        <location evidence="1">Cell membrane</location>
        <topology evidence="1">Single-pass membrane protein</topology>
    </subcellularLocation>
</comment>
<dbReference type="InterPro" id="IPR036737">
    <property type="entry name" value="OmpA-like_sf"/>
</dbReference>